<reference evidence="4 5" key="1">
    <citation type="submission" date="2023-02" db="EMBL/GenBank/DDBJ databases">
        <title>LHISI_Scaffold_Assembly.</title>
        <authorList>
            <person name="Stuart O.P."/>
            <person name="Cleave R."/>
            <person name="Magrath M.J.L."/>
            <person name="Mikheyev A.S."/>
        </authorList>
    </citation>
    <scope>NUCLEOTIDE SEQUENCE [LARGE SCALE GENOMIC DNA]</scope>
    <source>
        <strain evidence="4">Daus_M_001</strain>
        <tissue evidence="4">Leg muscle</tissue>
    </source>
</reference>
<feature type="domain" description="CCHC-type" evidence="3">
    <location>
        <begin position="355"/>
        <end position="370"/>
    </location>
</feature>
<dbReference type="SMART" id="SM00343">
    <property type="entry name" value="ZnF_C2HC"/>
    <property type="match status" value="4"/>
</dbReference>
<keyword evidence="1" id="KW-0862">Zinc</keyword>
<dbReference type="InterPro" id="IPR036875">
    <property type="entry name" value="Znf_CCHC_sf"/>
</dbReference>
<gene>
    <name evidence="4" type="ORF">PR048_007230</name>
</gene>
<evidence type="ECO:0000313" key="5">
    <source>
        <dbReference type="Proteomes" id="UP001159363"/>
    </source>
</evidence>
<dbReference type="PROSITE" id="PS50158">
    <property type="entry name" value="ZF_CCHC"/>
    <property type="match status" value="4"/>
</dbReference>
<feature type="compositionally biased region" description="Basic and acidic residues" evidence="2">
    <location>
        <begin position="13"/>
        <end position="31"/>
    </location>
</feature>
<feature type="domain" description="CCHC-type" evidence="3">
    <location>
        <begin position="329"/>
        <end position="343"/>
    </location>
</feature>
<dbReference type="InterPro" id="IPR001878">
    <property type="entry name" value="Znf_CCHC"/>
</dbReference>
<keyword evidence="5" id="KW-1185">Reference proteome</keyword>
<dbReference type="SUPFAM" id="SSF57756">
    <property type="entry name" value="Retrovirus zinc finger-like domains"/>
    <property type="match status" value="2"/>
</dbReference>
<evidence type="ECO:0000259" key="3">
    <source>
        <dbReference type="PROSITE" id="PS50158"/>
    </source>
</evidence>
<dbReference type="EMBL" id="JARBHB010000002">
    <property type="protein sequence ID" value="KAJ8894567.1"/>
    <property type="molecule type" value="Genomic_DNA"/>
</dbReference>
<dbReference type="Proteomes" id="UP001159363">
    <property type="component" value="Chromosome 2"/>
</dbReference>
<feature type="compositionally biased region" description="Polar residues" evidence="2">
    <location>
        <begin position="32"/>
        <end position="43"/>
    </location>
</feature>
<evidence type="ECO:0000256" key="1">
    <source>
        <dbReference type="PROSITE-ProRule" id="PRU00047"/>
    </source>
</evidence>
<feature type="domain" description="CCHC-type" evidence="3">
    <location>
        <begin position="304"/>
        <end position="319"/>
    </location>
</feature>
<organism evidence="4 5">
    <name type="scientific">Dryococelus australis</name>
    <dbReference type="NCBI Taxonomy" id="614101"/>
    <lineage>
        <taxon>Eukaryota</taxon>
        <taxon>Metazoa</taxon>
        <taxon>Ecdysozoa</taxon>
        <taxon>Arthropoda</taxon>
        <taxon>Hexapoda</taxon>
        <taxon>Insecta</taxon>
        <taxon>Pterygota</taxon>
        <taxon>Neoptera</taxon>
        <taxon>Polyneoptera</taxon>
        <taxon>Phasmatodea</taxon>
        <taxon>Verophasmatodea</taxon>
        <taxon>Anareolatae</taxon>
        <taxon>Phasmatidae</taxon>
        <taxon>Eurycanthinae</taxon>
        <taxon>Dryococelus</taxon>
    </lineage>
</organism>
<dbReference type="PANTHER" id="PTHR46242:SF1">
    <property type="entry name" value="ZINC FINGER CCHC DOMAIN-CONTAINING PROTEIN 9"/>
    <property type="match status" value="1"/>
</dbReference>
<dbReference type="InterPro" id="IPR042246">
    <property type="entry name" value="ZCCHC9"/>
</dbReference>
<name>A0ABQ9ID21_9NEOP</name>
<evidence type="ECO:0000256" key="2">
    <source>
        <dbReference type="SAM" id="MobiDB-lite"/>
    </source>
</evidence>
<protein>
    <recommendedName>
        <fullName evidence="3">CCHC-type domain-containing protein</fullName>
    </recommendedName>
</protein>
<feature type="region of interest" description="Disordered" evidence="2">
    <location>
        <begin position="1"/>
        <end position="44"/>
    </location>
</feature>
<keyword evidence="1" id="KW-0479">Metal-binding</keyword>
<dbReference type="Gene3D" id="4.10.60.10">
    <property type="entry name" value="Zinc finger, CCHC-type"/>
    <property type="match status" value="2"/>
</dbReference>
<feature type="domain" description="CCHC-type" evidence="3">
    <location>
        <begin position="382"/>
        <end position="397"/>
    </location>
</feature>
<accession>A0ABQ9ID21</accession>
<comment type="caution">
    <text evidence="4">The sequence shown here is derived from an EMBL/GenBank/DDBJ whole genome shotgun (WGS) entry which is preliminary data.</text>
</comment>
<dbReference type="Pfam" id="PF00098">
    <property type="entry name" value="zf-CCHC"/>
    <property type="match status" value="3"/>
</dbReference>
<sequence length="443" mass="49600">MTRFARARGSKASNEKVPQEATPWRDMKRQLQESQVKQESSSALAKLSVRQLLQDDTADSKTEWALFEDKRSKRANTQVLKKKMKDSLSGSGDNELGKKNKLSKTIAGKVKKSKKLKVEKSNISKVLENDGSSVNANKEKKVCKVSNDLKINYSVQDNNTKQANPKKKKSTLKKDANVSSLSEDGIGVEKNRKSSWEDRNDGSAVGNKPQKKKKLSRDDKIESGQPYKRRKPLQKNMVMAVNGKEVPLAFFDGFVVKKEDAERLKDLQKKLTAKGIPKAEVKESMKLERRKAEKALARERKKVCFHCRNSGHLLSECPELASAEATGICYKCGSTEHKSTECRVDKYSLYKFAQCFVCSEQGHISSQCPNNSKGLYPKGGGCHICGEVTHFKRDCPRLEQQQESQNVTVGKISGGSLEALDGETKPKFVSKVKKEKKAKYIVF</sequence>
<feature type="compositionally biased region" description="Basic and acidic residues" evidence="2">
    <location>
        <begin position="187"/>
        <end position="201"/>
    </location>
</feature>
<keyword evidence="1" id="KW-0863">Zinc-finger</keyword>
<feature type="region of interest" description="Disordered" evidence="2">
    <location>
        <begin position="69"/>
        <end position="125"/>
    </location>
</feature>
<evidence type="ECO:0000313" key="4">
    <source>
        <dbReference type="EMBL" id="KAJ8894567.1"/>
    </source>
</evidence>
<dbReference type="PANTHER" id="PTHR46242">
    <property type="entry name" value="ZINC FINGER CCHC DOMAIN-CONTAINING PROTEIN 9 ZCCHC9"/>
    <property type="match status" value="1"/>
</dbReference>
<feature type="region of interest" description="Disordered" evidence="2">
    <location>
        <begin position="154"/>
        <end position="235"/>
    </location>
</feature>
<proteinExistence type="predicted"/>
<feature type="compositionally biased region" description="Polar residues" evidence="2">
    <location>
        <begin position="154"/>
        <end position="163"/>
    </location>
</feature>